<gene>
    <name evidence="1" type="ORF">NZD86_07370</name>
</gene>
<keyword evidence="2" id="KW-1185">Reference proteome</keyword>
<accession>A0ABY6Z7S1</accession>
<name>A0ABY6Z7S1_9BACL</name>
<dbReference type="RefSeq" id="WP_268045861.1">
    <property type="nucleotide sequence ID" value="NZ_CP104064.1"/>
</dbReference>
<protein>
    <recommendedName>
        <fullName evidence="3">DUF3973 domain-containing protein</fullName>
    </recommendedName>
</protein>
<sequence length="63" mass="6792">MTVMYCLHCGIIHDVDHSDNVFRTGFRRLPDGQDIPLGVCNQDAAINASPVTEIGQAEHLAAG</sequence>
<organism evidence="1 2">
    <name type="scientific">Alicyclobacillus dauci</name>
    <dbReference type="NCBI Taxonomy" id="1475485"/>
    <lineage>
        <taxon>Bacteria</taxon>
        <taxon>Bacillati</taxon>
        <taxon>Bacillota</taxon>
        <taxon>Bacilli</taxon>
        <taxon>Bacillales</taxon>
        <taxon>Alicyclobacillaceae</taxon>
        <taxon>Alicyclobacillus</taxon>
    </lineage>
</organism>
<evidence type="ECO:0000313" key="1">
    <source>
        <dbReference type="EMBL" id="WAH38294.1"/>
    </source>
</evidence>
<proteinExistence type="predicted"/>
<dbReference type="Proteomes" id="UP001164803">
    <property type="component" value="Chromosome"/>
</dbReference>
<dbReference type="EMBL" id="CP104064">
    <property type="protein sequence ID" value="WAH38294.1"/>
    <property type="molecule type" value="Genomic_DNA"/>
</dbReference>
<evidence type="ECO:0008006" key="3">
    <source>
        <dbReference type="Google" id="ProtNLM"/>
    </source>
</evidence>
<reference evidence="1" key="1">
    <citation type="submission" date="2022-08" db="EMBL/GenBank/DDBJ databases">
        <title>Alicyclobacillus dauci DSM2870, complete genome.</title>
        <authorList>
            <person name="Wang Q."/>
            <person name="Cai R."/>
            <person name="Wang Z."/>
        </authorList>
    </citation>
    <scope>NUCLEOTIDE SEQUENCE</scope>
    <source>
        <strain evidence="1">DSM 28700</strain>
    </source>
</reference>
<evidence type="ECO:0000313" key="2">
    <source>
        <dbReference type="Proteomes" id="UP001164803"/>
    </source>
</evidence>